<keyword evidence="5" id="KW-0808">Transferase</keyword>
<dbReference type="PIRSF" id="PIRSF001434">
    <property type="entry name" value="CGS"/>
    <property type="match status" value="1"/>
</dbReference>
<dbReference type="InterPro" id="IPR054542">
    <property type="entry name" value="Cys_met_metab_PP"/>
</dbReference>
<dbReference type="EC" id="2.5.1.48" evidence="5"/>
<dbReference type="CDD" id="cd00614">
    <property type="entry name" value="CGS_like"/>
    <property type="match status" value="1"/>
</dbReference>
<dbReference type="GO" id="GO:0030170">
    <property type="term" value="F:pyridoxal phosphate binding"/>
    <property type="evidence" value="ECO:0007669"/>
    <property type="project" value="InterPro"/>
</dbReference>
<dbReference type="PROSITE" id="PS00868">
    <property type="entry name" value="CYS_MET_METAB_PP"/>
    <property type="match status" value="1"/>
</dbReference>
<dbReference type="PANTHER" id="PTHR11808">
    <property type="entry name" value="TRANS-SULFURATION ENZYME FAMILY MEMBER"/>
    <property type="match status" value="1"/>
</dbReference>
<dbReference type="EMBL" id="FLUM01000003">
    <property type="protein sequence ID" value="SBW03868.1"/>
    <property type="molecule type" value="Genomic_DNA"/>
</dbReference>
<accession>A0A212JWX0</accession>
<name>A0A212JWX0_9BACT</name>
<evidence type="ECO:0000256" key="3">
    <source>
        <dbReference type="PIRSR" id="PIRSR001434-2"/>
    </source>
</evidence>
<dbReference type="Gene3D" id="3.90.1150.10">
    <property type="entry name" value="Aspartate Aminotransferase, domain 1"/>
    <property type="match status" value="1"/>
</dbReference>
<dbReference type="GO" id="GO:0019346">
    <property type="term" value="P:transsulfuration"/>
    <property type="evidence" value="ECO:0007669"/>
    <property type="project" value="InterPro"/>
</dbReference>
<proteinExistence type="inferred from homology"/>
<protein>
    <submittedName>
        <fullName evidence="5">Cystathionine gamma-synthase</fullName>
        <ecNumber evidence="5">2.5.1.48</ecNumber>
    </submittedName>
</protein>
<comment type="cofactor">
    <cofactor evidence="1 4">
        <name>pyridoxal 5'-phosphate</name>
        <dbReference type="ChEBI" id="CHEBI:597326"/>
    </cofactor>
</comment>
<sequence length="404" mass="44177">MSKESDFLLNAGEQTKAIHGGEFPDPVTKASSPNLIMSTTFITDADAGFSVEGLDENDSWLYSRWGNPTVHQLEEKLAICEGAETAVAFASGMGAIVALLFHLLKAGDHAIVSDVAYAALAELTNEMIPGLDIEITKVNTSDLKSLKEAVKSNTRLIYIETPCNPLLRLTDIAAVAEIAQEAGAKLAVDSTFATPAATKPLALGADFVIHSLTKYLGGHGDALGGVILGSKENLVPLRKKTAIRFGGVLSPFNAWLILRGLATFPLRMRVHQENALKIAAYLEKHPKVKRVFYPGLPSHPQYELAKRQMKNYSGIITFQIDNGRSQARKFVERLQIIHYAVSLGHHRSLIFYLDSNELLKTSFKFSTPQQLESWNDFAGDGLFRLSVGLEDAEDLISDLERALV</sequence>
<feature type="modified residue" description="N6-(pyridoxal phosphate)lysine" evidence="3">
    <location>
        <position position="214"/>
    </location>
</feature>
<dbReference type="FunFam" id="3.40.640.10:FF:000046">
    <property type="entry name" value="Cystathionine gamma-lyase"/>
    <property type="match status" value="1"/>
</dbReference>
<evidence type="ECO:0000256" key="2">
    <source>
        <dbReference type="ARBA" id="ARBA00022898"/>
    </source>
</evidence>
<reference evidence="5" key="1">
    <citation type="submission" date="2016-04" db="EMBL/GenBank/DDBJ databases">
        <authorList>
            <person name="Evans L.H."/>
            <person name="Alamgir A."/>
            <person name="Owens N."/>
            <person name="Weber N.D."/>
            <person name="Virtaneva K."/>
            <person name="Barbian K."/>
            <person name="Babar A."/>
            <person name="Rosenke K."/>
        </authorList>
    </citation>
    <scope>NUCLEOTIDE SEQUENCE</scope>
    <source>
        <strain evidence="5">86-1</strain>
    </source>
</reference>
<dbReference type="AlphaFoldDB" id="A0A212JWX0"/>
<dbReference type="GO" id="GO:0003962">
    <property type="term" value="F:cystathionine gamma-synthase activity"/>
    <property type="evidence" value="ECO:0007669"/>
    <property type="project" value="UniProtKB-EC"/>
</dbReference>
<dbReference type="InterPro" id="IPR015421">
    <property type="entry name" value="PyrdxlP-dep_Trfase_major"/>
</dbReference>
<dbReference type="GO" id="GO:0016846">
    <property type="term" value="F:carbon-sulfur lyase activity"/>
    <property type="evidence" value="ECO:0007669"/>
    <property type="project" value="TreeGrafter"/>
</dbReference>
<keyword evidence="2 3" id="KW-0663">Pyridoxal phosphate</keyword>
<dbReference type="InterPro" id="IPR015424">
    <property type="entry name" value="PyrdxlP-dep_Trfase"/>
</dbReference>
<dbReference type="GO" id="GO:0005737">
    <property type="term" value="C:cytoplasm"/>
    <property type="evidence" value="ECO:0007669"/>
    <property type="project" value="TreeGrafter"/>
</dbReference>
<dbReference type="SUPFAM" id="SSF53383">
    <property type="entry name" value="PLP-dependent transferases"/>
    <property type="match status" value="1"/>
</dbReference>
<dbReference type="Gene3D" id="3.40.640.10">
    <property type="entry name" value="Type I PLP-dependent aspartate aminotransferase-like (Major domain)"/>
    <property type="match status" value="1"/>
</dbReference>
<evidence type="ECO:0000256" key="1">
    <source>
        <dbReference type="ARBA" id="ARBA00001933"/>
    </source>
</evidence>
<dbReference type="Pfam" id="PF01053">
    <property type="entry name" value="Cys_Met_Meta_PP"/>
    <property type="match status" value="1"/>
</dbReference>
<dbReference type="RefSeq" id="WP_296942730.1">
    <property type="nucleotide sequence ID" value="NZ_LT599032.1"/>
</dbReference>
<dbReference type="InterPro" id="IPR000277">
    <property type="entry name" value="Cys/Met-Metab_PyrdxlP-dep_enz"/>
</dbReference>
<evidence type="ECO:0000313" key="5">
    <source>
        <dbReference type="EMBL" id="SBW03868.1"/>
    </source>
</evidence>
<dbReference type="InterPro" id="IPR015422">
    <property type="entry name" value="PyrdxlP-dep_Trfase_small"/>
</dbReference>
<gene>
    <name evidence="5" type="primary">metB</name>
    <name evidence="5" type="ORF">KL86DYS1_30691</name>
</gene>
<organism evidence="5">
    <name type="scientific">uncultured Dysgonomonas sp</name>
    <dbReference type="NCBI Taxonomy" id="206096"/>
    <lineage>
        <taxon>Bacteria</taxon>
        <taxon>Pseudomonadati</taxon>
        <taxon>Bacteroidota</taxon>
        <taxon>Bacteroidia</taxon>
        <taxon>Bacteroidales</taxon>
        <taxon>Dysgonomonadaceae</taxon>
        <taxon>Dysgonomonas</taxon>
        <taxon>environmental samples</taxon>
    </lineage>
</organism>
<comment type="similarity">
    <text evidence="4">Belongs to the trans-sulfuration enzymes family.</text>
</comment>
<evidence type="ECO:0000256" key="4">
    <source>
        <dbReference type="RuleBase" id="RU362118"/>
    </source>
</evidence>